<dbReference type="AlphaFoldDB" id="A0A026WYQ1"/>
<sequence>MRHATRFRIAQQTGLTVFLSRAIQPVCRKNNRRQRVRGRKRRWCALKGFKWRNNPSGAGLD</sequence>
<dbReference type="EMBL" id="KK107064">
    <property type="protein sequence ID" value="EZA60896.1"/>
    <property type="molecule type" value="Genomic_DNA"/>
</dbReference>
<proteinExistence type="predicted"/>
<reference evidence="1 2" key="1">
    <citation type="journal article" date="2014" name="Curr. Biol.">
        <title>The genome of the clonal raider ant Cerapachys biroi.</title>
        <authorList>
            <person name="Oxley P.R."/>
            <person name="Ji L."/>
            <person name="Fetter-Pruneda I."/>
            <person name="McKenzie S.K."/>
            <person name="Li C."/>
            <person name="Hu H."/>
            <person name="Zhang G."/>
            <person name="Kronauer D.J."/>
        </authorList>
    </citation>
    <scope>NUCLEOTIDE SEQUENCE [LARGE SCALE GENOMIC DNA]</scope>
</reference>
<keyword evidence="2" id="KW-1185">Reference proteome</keyword>
<organism evidence="1 2">
    <name type="scientific">Ooceraea biroi</name>
    <name type="common">Clonal raider ant</name>
    <name type="synonym">Cerapachys biroi</name>
    <dbReference type="NCBI Taxonomy" id="2015173"/>
    <lineage>
        <taxon>Eukaryota</taxon>
        <taxon>Metazoa</taxon>
        <taxon>Ecdysozoa</taxon>
        <taxon>Arthropoda</taxon>
        <taxon>Hexapoda</taxon>
        <taxon>Insecta</taxon>
        <taxon>Pterygota</taxon>
        <taxon>Neoptera</taxon>
        <taxon>Endopterygota</taxon>
        <taxon>Hymenoptera</taxon>
        <taxon>Apocrita</taxon>
        <taxon>Aculeata</taxon>
        <taxon>Formicoidea</taxon>
        <taxon>Formicidae</taxon>
        <taxon>Dorylinae</taxon>
        <taxon>Ooceraea</taxon>
    </lineage>
</organism>
<protein>
    <submittedName>
        <fullName evidence="1">Uncharacterized protein</fullName>
    </submittedName>
</protein>
<gene>
    <name evidence="1" type="ORF">X777_13098</name>
</gene>
<dbReference type="Proteomes" id="UP000053097">
    <property type="component" value="Unassembled WGS sequence"/>
</dbReference>
<name>A0A026WYQ1_OOCBI</name>
<evidence type="ECO:0000313" key="2">
    <source>
        <dbReference type="Proteomes" id="UP000053097"/>
    </source>
</evidence>
<accession>A0A026WYQ1</accession>
<evidence type="ECO:0000313" key="1">
    <source>
        <dbReference type="EMBL" id="EZA60896.1"/>
    </source>
</evidence>